<dbReference type="AlphaFoldDB" id="A0A804KC24"/>
<reference evidence="2" key="2">
    <citation type="submission" date="2021-05" db="UniProtKB">
        <authorList>
            <consortium name="EnsemblPlants"/>
        </authorList>
    </citation>
    <scope>IDENTIFICATION</scope>
    <source>
        <strain evidence="2">subsp. malaccensis</strain>
    </source>
</reference>
<evidence type="ECO:0000313" key="2">
    <source>
        <dbReference type="EnsemblPlants" id="Ma08_p29280.1"/>
    </source>
</evidence>
<proteinExistence type="predicted"/>
<keyword evidence="3" id="KW-1185">Reference proteome</keyword>
<accession>A0A804KC24</accession>
<gene>
    <name evidence="1" type="ORF">GSMUA_90050.1</name>
</gene>
<evidence type="ECO:0000313" key="1">
    <source>
        <dbReference type="EMBL" id="CAG1833085.1"/>
    </source>
</evidence>
<dbReference type="Gramene" id="Ma08_t29280.1">
    <property type="protein sequence ID" value="Ma08_p29280.1"/>
    <property type="gene ID" value="Ma08_g29280"/>
</dbReference>
<name>A0A804KC24_MUSAM</name>
<reference evidence="1" key="1">
    <citation type="submission" date="2021-03" db="EMBL/GenBank/DDBJ databases">
        <authorList>
            <consortium name="Genoscope - CEA"/>
            <person name="William W."/>
        </authorList>
    </citation>
    <scope>NUCLEOTIDE SEQUENCE</scope>
    <source>
        <strain evidence="1">Doubled-haploid Pahang</strain>
    </source>
</reference>
<protein>
    <submittedName>
        <fullName evidence="1">(wild Malaysian banana) hypothetical protein</fullName>
    </submittedName>
</protein>
<sequence length="97" mass="10974">MTAEQFTLQANGSPYRLARCCSLYWVERGKGDKLMVLFQNLPKGKRSRDSAMSGLASCESLVEDARVSVPRLPKNTYSWVTLPSVHQALLWQNLSHF</sequence>
<evidence type="ECO:0000313" key="3">
    <source>
        <dbReference type="Proteomes" id="UP000012960"/>
    </source>
</evidence>
<organism evidence="2 3">
    <name type="scientific">Musa acuminata subsp. malaccensis</name>
    <name type="common">Wild banana</name>
    <name type="synonym">Musa malaccensis</name>
    <dbReference type="NCBI Taxonomy" id="214687"/>
    <lineage>
        <taxon>Eukaryota</taxon>
        <taxon>Viridiplantae</taxon>
        <taxon>Streptophyta</taxon>
        <taxon>Embryophyta</taxon>
        <taxon>Tracheophyta</taxon>
        <taxon>Spermatophyta</taxon>
        <taxon>Magnoliopsida</taxon>
        <taxon>Liliopsida</taxon>
        <taxon>Zingiberales</taxon>
        <taxon>Musaceae</taxon>
        <taxon>Musa</taxon>
    </lineage>
</organism>
<dbReference type="EMBL" id="HG996472">
    <property type="protein sequence ID" value="CAG1833085.1"/>
    <property type="molecule type" value="Genomic_DNA"/>
</dbReference>
<dbReference type="InParanoid" id="A0A804KC24"/>
<dbReference type="Proteomes" id="UP000012960">
    <property type="component" value="Unplaced"/>
</dbReference>
<dbReference type="EnsemblPlants" id="Ma08_t29280.1">
    <property type="protein sequence ID" value="Ma08_p29280.1"/>
    <property type="gene ID" value="Ma08_g29280"/>
</dbReference>